<dbReference type="Proteomes" id="UP000078348">
    <property type="component" value="Unassembled WGS sequence"/>
</dbReference>
<proteinExistence type="predicted"/>
<reference evidence="1 2" key="1">
    <citation type="submission" date="2016-05" db="EMBL/GenBank/DDBJ databases">
        <title>Nuclear genome of Blastocystis sp. subtype 1 NandII.</title>
        <authorList>
            <person name="Gentekaki E."/>
            <person name="Curtis B."/>
            <person name="Stairs C."/>
            <person name="Eme L."/>
            <person name="Herman E."/>
            <person name="Klimes V."/>
            <person name="Arias M.C."/>
            <person name="Elias M."/>
            <person name="Hilliou F."/>
            <person name="Klute M."/>
            <person name="Malik S.-B."/>
            <person name="Pightling A."/>
            <person name="Rachubinski R."/>
            <person name="Salas D."/>
            <person name="Schlacht A."/>
            <person name="Suga H."/>
            <person name="Archibald J."/>
            <person name="Ball S.G."/>
            <person name="Clark G."/>
            <person name="Dacks J."/>
            <person name="Van Der Giezen M."/>
            <person name="Tsaousis A."/>
            <person name="Roger A."/>
        </authorList>
    </citation>
    <scope>NUCLEOTIDE SEQUENCE [LARGE SCALE GENOMIC DNA]</scope>
    <source>
        <strain evidence="2">ATCC 50177 / NandII</strain>
    </source>
</reference>
<evidence type="ECO:0000313" key="2">
    <source>
        <dbReference type="Proteomes" id="UP000078348"/>
    </source>
</evidence>
<sequence>MVLEATERECVVAEEWLRLADEQETDYRRVGRGRARSNSIDICEFVEKKESSECTMTPEKALYERTKDILNHIQKFPSSKQPNSAHSRANQLKKSSELEFLSSKEYHEFCSERRPTFRVVFFSEPDIDLKELLNGLATQSLLDSSLESSALNYYLLVANDKSLSFNLILSSLQDSCCEAVRKGSYHINRSRLVIVETAKLVVLVVNLQNASCPSQLEVMATHYSQKALCVIGVTSEGHKKVSEAALRSRVNGMVAFTYFEVNLKNKKKLKRVANSLSQLVIQSQFNTEDISVANCAIFVWALLLSHP</sequence>
<protein>
    <submittedName>
        <fullName evidence="1">Uncharacterized protein</fullName>
    </submittedName>
</protein>
<dbReference type="EMBL" id="LXWW01000012">
    <property type="protein sequence ID" value="OAO17936.1"/>
    <property type="molecule type" value="Genomic_DNA"/>
</dbReference>
<name>A0A196SNZ6_BLAHN</name>
<evidence type="ECO:0000313" key="1">
    <source>
        <dbReference type="EMBL" id="OAO17936.1"/>
    </source>
</evidence>
<gene>
    <name evidence="1" type="ORF">AV274_0269</name>
</gene>
<dbReference type="AlphaFoldDB" id="A0A196SNZ6"/>
<accession>A0A196SNZ6</accession>
<keyword evidence="2" id="KW-1185">Reference proteome</keyword>
<comment type="caution">
    <text evidence="1">The sequence shown here is derived from an EMBL/GenBank/DDBJ whole genome shotgun (WGS) entry which is preliminary data.</text>
</comment>
<organism evidence="1 2">
    <name type="scientific">Blastocystis sp. subtype 1 (strain ATCC 50177 / NandII)</name>
    <dbReference type="NCBI Taxonomy" id="478820"/>
    <lineage>
        <taxon>Eukaryota</taxon>
        <taxon>Sar</taxon>
        <taxon>Stramenopiles</taxon>
        <taxon>Bigyra</taxon>
        <taxon>Opalozoa</taxon>
        <taxon>Opalinata</taxon>
        <taxon>Blastocystidae</taxon>
        <taxon>Blastocystis</taxon>
    </lineage>
</organism>